<evidence type="ECO:0000256" key="1">
    <source>
        <dbReference type="ARBA" id="ARBA00022630"/>
    </source>
</evidence>
<dbReference type="InterPro" id="IPR008255">
    <property type="entry name" value="Pyr_nucl-diS_OxRdtase_2_AS"/>
</dbReference>
<evidence type="ECO:0000313" key="7">
    <source>
        <dbReference type="EMBL" id="KUG02677.1"/>
    </source>
</evidence>
<dbReference type="InterPro" id="IPR036188">
    <property type="entry name" value="FAD/NAD-bd_sf"/>
</dbReference>
<dbReference type="Gene3D" id="3.50.50.60">
    <property type="entry name" value="FAD/NAD(P)-binding domain"/>
    <property type="match status" value="2"/>
</dbReference>
<evidence type="ECO:0000256" key="2">
    <source>
        <dbReference type="ARBA" id="ARBA00022827"/>
    </source>
</evidence>
<dbReference type="GO" id="GO:0004791">
    <property type="term" value="F:thioredoxin-disulfide reductase (NADPH) activity"/>
    <property type="evidence" value="ECO:0007669"/>
    <property type="project" value="UniProtKB-EC"/>
</dbReference>
<comment type="caution">
    <text evidence="7">The sequence shown here is derived from an EMBL/GenBank/DDBJ whole genome shotgun (WGS) entry which is preliminary data.</text>
</comment>
<dbReference type="InterPro" id="IPR023753">
    <property type="entry name" value="FAD/NAD-binding_dom"/>
</dbReference>
<accession>A0A0W8E245</accession>
<dbReference type="PROSITE" id="PS00573">
    <property type="entry name" value="PYRIDINE_REDOX_2"/>
    <property type="match status" value="1"/>
</dbReference>
<keyword evidence="3 7" id="KW-0560">Oxidoreductase</keyword>
<evidence type="ECO:0000259" key="6">
    <source>
        <dbReference type="Pfam" id="PF07992"/>
    </source>
</evidence>
<evidence type="ECO:0000256" key="3">
    <source>
        <dbReference type="ARBA" id="ARBA00023002"/>
    </source>
</evidence>
<dbReference type="GO" id="GO:0019430">
    <property type="term" value="P:removal of superoxide radicals"/>
    <property type="evidence" value="ECO:0007669"/>
    <property type="project" value="InterPro"/>
</dbReference>
<organism evidence="7">
    <name type="scientific">hydrocarbon metagenome</name>
    <dbReference type="NCBI Taxonomy" id="938273"/>
    <lineage>
        <taxon>unclassified sequences</taxon>
        <taxon>metagenomes</taxon>
        <taxon>ecological metagenomes</taxon>
    </lineage>
</organism>
<dbReference type="PRINTS" id="PR00368">
    <property type="entry name" value="FADPNR"/>
</dbReference>
<dbReference type="EC" id="1.8.1.9" evidence="7"/>
<dbReference type="EMBL" id="LNQE01001915">
    <property type="protein sequence ID" value="KUG02677.1"/>
    <property type="molecule type" value="Genomic_DNA"/>
</dbReference>
<dbReference type="PANTHER" id="PTHR48105">
    <property type="entry name" value="THIOREDOXIN REDUCTASE 1-RELATED-RELATED"/>
    <property type="match status" value="1"/>
</dbReference>
<keyword evidence="1" id="KW-0285">Flavoprotein</keyword>
<protein>
    <submittedName>
        <fullName evidence="7">Thioredoxin reductase</fullName>
        <ecNumber evidence="7">1.8.1.9</ecNumber>
    </submittedName>
</protein>
<feature type="domain" description="FAD/NAD(P)-binding" evidence="6">
    <location>
        <begin position="2"/>
        <end position="289"/>
    </location>
</feature>
<dbReference type="InterPro" id="IPR050097">
    <property type="entry name" value="Ferredoxin-NADP_redctase_2"/>
</dbReference>
<evidence type="ECO:0000256" key="5">
    <source>
        <dbReference type="ARBA" id="ARBA00023284"/>
    </source>
</evidence>
<sequence>MYDVIIVGAGPAGLTAAIYTGRAKLKTLILESNIPGGNAGITDMIENYPGFPQGISGGELMALFLEQAENFGAELVYDEVRGISSSNGIKTVITSQGEYRGRALIIAAGARRRELEVAGEKEYIGKGVSYCATCDGLFFQKSPVAIIGGGDSAVKEALYLSDIASKVYLVHRREGFRANETSLDKMFNDQRIELKLNKIVKRIEGDDTMMKNLVLYDVKTGQEENLEVEGVFVSIGMLPSSDFITGLLDLSNGYIITDENMMTSVPGIFAAGDVRSKKLRQVSTAVGDGASAAAAVTEYLKE</sequence>
<dbReference type="Pfam" id="PF07992">
    <property type="entry name" value="Pyr_redox_2"/>
    <property type="match status" value="1"/>
</dbReference>
<keyword evidence="5" id="KW-0676">Redox-active center</keyword>
<proteinExistence type="predicted"/>
<keyword evidence="2" id="KW-0274">FAD</keyword>
<dbReference type="SUPFAM" id="SSF51905">
    <property type="entry name" value="FAD/NAD(P)-binding domain"/>
    <property type="match status" value="1"/>
</dbReference>
<reference evidence="7" key="1">
    <citation type="journal article" date="2015" name="Proc. Natl. Acad. Sci. U.S.A.">
        <title>Networks of energetic and metabolic interactions define dynamics in microbial communities.</title>
        <authorList>
            <person name="Embree M."/>
            <person name="Liu J.K."/>
            <person name="Al-Bassam M.M."/>
            <person name="Zengler K."/>
        </authorList>
    </citation>
    <scope>NUCLEOTIDE SEQUENCE</scope>
</reference>
<evidence type="ECO:0000256" key="4">
    <source>
        <dbReference type="ARBA" id="ARBA00023157"/>
    </source>
</evidence>
<dbReference type="InterPro" id="IPR005982">
    <property type="entry name" value="Thioredox_Rdtase"/>
</dbReference>
<dbReference type="PRINTS" id="PR00469">
    <property type="entry name" value="PNDRDTASEII"/>
</dbReference>
<dbReference type="GO" id="GO:0005737">
    <property type="term" value="C:cytoplasm"/>
    <property type="evidence" value="ECO:0007669"/>
    <property type="project" value="InterPro"/>
</dbReference>
<keyword evidence="4" id="KW-1015">Disulfide bond</keyword>
<name>A0A0W8E245_9ZZZZ</name>
<dbReference type="AlphaFoldDB" id="A0A0W8E245"/>
<gene>
    <name evidence="7" type="ORF">ASZ90_019933</name>
</gene>
<dbReference type="NCBIfam" id="TIGR01292">
    <property type="entry name" value="TRX_reduct"/>
    <property type="match status" value="1"/>
</dbReference>